<organism evidence="2 3">
    <name type="scientific">Rhodococcus maanshanensis</name>
    <dbReference type="NCBI Taxonomy" id="183556"/>
    <lineage>
        <taxon>Bacteria</taxon>
        <taxon>Bacillati</taxon>
        <taxon>Actinomycetota</taxon>
        <taxon>Actinomycetes</taxon>
        <taxon>Mycobacteriales</taxon>
        <taxon>Nocardiaceae</taxon>
        <taxon>Rhodococcus</taxon>
    </lineage>
</organism>
<evidence type="ECO:0000313" key="2">
    <source>
        <dbReference type="EMBL" id="SEK30735.1"/>
    </source>
</evidence>
<accession>A0A1H7G4U4</accession>
<proteinExistence type="predicted"/>
<dbReference type="EMBL" id="FOAW01000001">
    <property type="protein sequence ID" value="SEK30735.1"/>
    <property type="molecule type" value="Genomic_DNA"/>
</dbReference>
<name>A0A1H7G4U4_9NOCA</name>
<protein>
    <recommendedName>
        <fullName evidence="4">Secreted protein</fullName>
    </recommendedName>
</protein>
<dbReference type="OrthoDB" id="4556617at2"/>
<sequence>MRITRAVVVSVAVAASLTGGTAAASTGSSSDPVGISPTYTLGGGALGCVGTVDAHYDPNALFFGQNPTIWVRPEFTFVPDPFQGVYCGVEATLRWKNLDTGASGVFPGPPVPLGDDTPLSPTDGPWVPMTADTGVGRIEVQIDTNFPHVQGRGTIVVQ</sequence>
<evidence type="ECO:0000313" key="3">
    <source>
        <dbReference type="Proteomes" id="UP000198677"/>
    </source>
</evidence>
<dbReference type="AlphaFoldDB" id="A0A1H7G4U4"/>
<evidence type="ECO:0008006" key="4">
    <source>
        <dbReference type="Google" id="ProtNLM"/>
    </source>
</evidence>
<feature type="chain" id="PRO_5011622566" description="Secreted protein" evidence="1">
    <location>
        <begin position="25"/>
        <end position="158"/>
    </location>
</feature>
<keyword evidence="3" id="KW-1185">Reference proteome</keyword>
<dbReference type="Proteomes" id="UP000198677">
    <property type="component" value="Unassembled WGS sequence"/>
</dbReference>
<evidence type="ECO:0000256" key="1">
    <source>
        <dbReference type="SAM" id="SignalP"/>
    </source>
</evidence>
<gene>
    <name evidence="2" type="ORF">SAMN05444583_101316</name>
</gene>
<dbReference type="RefSeq" id="WP_143069381.1">
    <property type="nucleotide sequence ID" value="NZ_FOAW01000001.1"/>
</dbReference>
<keyword evidence="1" id="KW-0732">Signal</keyword>
<reference evidence="3" key="1">
    <citation type="submission" date="2016-10" db="EMBL/GenBank/DDBJ databases">
        <authorList>
            <person name="Varghese N."/>
            <person name="Submissions S."/>
        </authorList>
    </citation>
    <scope>NUCLEOTIDE SEQUENCE [LARGE SCALE GENOMIC DNA]</scope>
    <source>
        <strain evidence="3">DSM 44675</strain>
    </source>
</reference>
<feature type="signal peptide" evidence="1">
    <location>
        <begin position="1"/>
        <end position="24"/>
    </location>
</feature>